<gene>
    <name evidence="2" type="ORF">DPMN_097570</name>
</gene>
<sequence>MATTVSRSLPDGIGQGHRQMPDQLASALRSLTGDNAGHVMTGMSQGTGPVTRDRSGQRPVTSHRGPVRSPVRQTGQQRPIRSPVRPNGQRRPVQSPVQPTGQRRPVRSPVRPTSHLSNPLVNGDRSGHRSSVTDDPFDQPATGHLLLMTGRTHQSTVICYW</sequence>
<reference evidence="2" key="1">
    <citation type="journal article" date="2019" name="bioRxiv">
        <title>The Genome of the Zebra Mussel, Dreissena polymorpha: A Resource for Invasive Species Research.</title>
        <authorList>
            <person name="McCartney M.A."/>
            <person name="Auch B."/>
            <person name="Kono T."/>
            <person name="Mallez S."/>
            <person name="Zhang Y."/>
            <person name="Obille A."/>
            <person name="Becker A."/>
            <person name="Abrahante J.E."/>
            <person name="Garbe J."/>
            <person name="Badalamenti J.P."/>
            <person name="Herman A."/>
            <person name="Mangelson H."/>
            <person name="Liachko I."/>
            <person name="Sullivan S."/>
            <person name="Sone E.D."/>
            <person name="Koren S."/>
            <person name="Silverstein K.A.T."/>
            <person name="Beckman K.B."/>
            <person name="Gohl D.M."/>
        </authorList>
    </citation>
    <scope>NUCLEOTIDE SEQUENCE</scope>
    <source>
        <strain evidence="2">Duluth1</strain>
        <tissue evidence="2">Whole animal</tissue>
    </source>
</reference>
<protein>
    <submittedName>
        <fullName evidence="2">Uncharacterized protein</fullName>
    </submittedName>
</protein>
<proteinExistence type="predicted"/>
<keyword evidence="3" id="KW-1185">Reference proteome</keyword>
<dbReference type="AlphaFoldDB" id="A0A9D4LBG9"/>
<organism evidence="2 3">
    <name type="scientific">Dreissena polymorpha</name>
    <name type="common">Zebra mussel</name>
    <name type="synonym">Mytilus polymorpha</name>
    <dbReference type="NCBI Taxonomy" id="45954"/>
    <lineage>
        <taxon>Eukaryota</taxon>
        <taxon>Metazoa</taxon>
        <taxon>Spiralia</taxon>
        <taxon>Lophotrochozoa</taxon>
        <taxon>Mollusca</taxon>
        <taxon>Bivalvia</taxon>
        <taxon>Autobranchia</taxon>
        <taxon>Heteroconchia</taxon>
        <taxon>Euheterodonta</taxon>
        <taxon>Imparidentia</taxon>
        <taxon>Neoheterodontei</taxon>
        <taxon>Myida</taxon>
        <taxon>Dreissenoidea</taxon>
        <taxon>Dreissenidae</taxon>
        <taxon>Dreissena</taxon>
    </lineage>
</organism>
<feature type="region of interest" description="Disordered" evidence="1">
    <location>
        <begin position="34"/>
        <end position="138"/>
    </location>
</feature>
<dbReference type="EMBL" id="JAIWYP010000003">
    <property type="protein sequence ID" value="KAH3855010.1"/>
    <property type="molecule type" value="Genomic_DNA"/>
</dbReference>
<evidence type="ECO:0000313" key="2">
    <source>
        <dbReference type="EMBL" id="KAH3855010.1"/>
    </source>
</evidence>
<name>A0A9D4LBG9_DREPO</name>
<dbReference type="Proteomes" id="UP000828390">
    <property type="component" value="Unassembled WGS sequence"/>
</dbReference>
<comment type="caution">
    <text evidence="2">The sequence shown here is derived from an EMBL/GenBank/DDBJ whole genome shotgun (WGS) entry which is preliminary data.</text>
</comment>
<accession>A0A9D4LBG9</accession>
<reference evidence="2" key="2">
    <citation type="submission" date="2020-11" db="EMBL/GenBank/DDBJ databases">
        <authorList>
            <person name="McCartney M.A."/>
            <person name="Auch B."/>
            <person name="Kono T."/>
            <person name="Mallez S."/>
            <person name="Becker A."/>
            <person name="Gohl D.M."/>
            <person name="Silverstein K.A.T."/>
            <person name="Koren S."/>
            <person name="Bechman K.B."/>
            <person name="Herman A."/>
            <person name="Abrahante J.E."/>
            <person name="Garbe J."/>
        </authorList>
    </citation>
    <scope>NUCLEOTIDE SEQUENCE</scope>
    <source>
        <strain evidence="2">Duluth1</strain>
        <tissue evidence="2">Whole animal</tissue>
    </source>
</reference>
<evidence type="ECO:0000313" key="3">
    <source>
        <dbReference type="Proteomes" id="UP000828390"/>
    </source>
</evidence>
<evidence type="ECO:0000256" key="1">
    <source>
        <dbReference type="SAM" id="MobiDB-lite"/>
    </source>
</evidence>